<evidence type="ECO:0000256" key="6">
    <source>
        <dbReference type="ARBA" id="ARBA00023237"/>
    </source>
</evidence>
<evidence type="ECO:0000256" key="3">
    <source>
        <dbReference type="ARBA" id="ARBA00022452"/>
    </source>
</evidence>
<evidence type="ECO:0000256" key="8">
    <source>
        <dbReference type="SAM" id="SignalP"/>
    </source>
</evidence>
<protein>
    <submittedName>
        <fullName evidence="10">SusC/RagA family TonB-linked outer membrane protein</fullName>
    </submittedName>
</protein>
<dbReference type="Pfam" id="PF13715">
    <property type="entry name" value="CarbopepD_reg_2"/>
    <property type="match status" value="1"/>
</dbReference>
<keyword evidence="11" id="KW-1185">Reference proteome</keyword>
<feature type="chain" id="PRO_5046463536" evidence="8">
    <location>
        <begin position="22"/>
        <end position="1113"/>
    </location>
</feature>
<dbReference type="Gene3D" id="2.40.170.20">
    <property type="entry name" value="TonB-dependent receptor, beta-barrel domain"/>
    <property type="match status" value="1"/>
</dbReference>
<feature type="domain" description="TonB-dependent receptor plug" evidence="9">
    <location>
        <begin position="209"/>
        <end position="330"/>
    </location>
</feature>
<dbReference type="InterPro" id="IPR023997">
    <property type="entry name" value="TonB-dep_OMP_SusC/RagA_CS"/>
</dbReference>
<accession>A0ABS1R6S8</accession>
<feature type="signal peptide" evidence="8">
    <location>
        <begin position="1"/>
        <end position="21"/>
    </location>
</feature>
<comment type="subcellular location">
    <subcellularLocation>
        <location evidence="1 7">Cell outer membrane</location>
        <topology evidence="1 7">Multi-pass membrane protein</topology>
    </subcellularLocation>
</comment>
<dbReference type="SUPFAM" id="SSF56935">
    <property type="entry name" value="Porins"/>
    <property type="match status" value="1"/>
</dbReference>
<dbReference type="Proteomes" id="UP000625283">
    <property type="component" value="Unassembled WGS sequence"/>
</dbReference>
<keyword evidence="4 7" id="KW-0812">Transmembrane</keyword>
<keyword evidence="2 7" id="KW-0813">Transport</keyword>
<evidence type="ECO:0000313" key="11">
    <source>
        <dbReference type="Proteomes" id="UP000625283"/>
    </source>
</evidence>
<dbReference type="EMBL" id="JAERTY010000009">
    <property type="protein sequence ID" value="MBL1410420.1"/>
    <property type="molecule type" value="Genomic_DNA"/>
</dbReference>
<dbReference type="InterPro" id="IPR008969">
    <property type="entry name" value="CarboxyPept-like_regulatory"/>
</dbReference>
<dbReference type="Pfam" id="PF07715">
    <property type="entry name" value="Plug"/>
    <property type="match status" value="1"/>
</dbReference>
<proteinExistence type="inferred from homology"/>
<dbReference type="InterPro" id="IPR012910">
    <property type="entry name" value="Plug_dom"/>
</dbReference>
<name>A0ABS1R6S8_9SPHI</name>
<keyword evidence="8" id="KW-0732">Signal</keyword>
<dbReference type="InterPro" id="IPR023996">
    <property type="entry name" value="TonB-dep_OMP_SusC/RagA"/>
</dbReference>
<dbReference type="Gene3D" id="2.170.130.10">
    <property type="entry name" value="TonB-dependent receptor, plug domain"/>
    <property type="match status" value="1"/>
</dbReference>
<keyword evidence="6 7" id="KW-0998">Cell outer membrane</keyword>
<comment type="similarity">
    <text evidence="7">Belongs to the TonB-dependent receptor family.</text>
</comment>
<dbReference type="InterPro" id="IPR039426">
    <property type="entry name" value="TonB-dep_rcpt-like"/>
</dbReference>
<keyword evidence="5 7" id="KW-0472">Membrane</keyword>
<gene>
    <name evidence="10" type="ORF">JKG61_16810</name>
</gene>
<dbReference type="NCBIfam" id="TIGR04057">
    <property type="entry name" value="SusC_RagA_signa"/>
    <property type="match status" value="1"/>
</dbReference>
<dbReference type="SUPFAM" id="SSF49464">
    <property type="entry name" value="Carboxypeptidase regulatory domain-like"/>
    <property type="match status" value="1"/>
</dbReference>
<sequence length="1113" mass="125194">MKLSTLMYFVVFIQFSYATYAQSITFSGTNVPLNKVIQIVKQQTDFEVLGTKELLNKAKPISVEAKNMPLRTFLDRIFANQEIGYNIIEKTIVLEQKKVEPRNNGHLPLRNDQQRISGQILGRGAAPLPGATVLDDGKTIAVADKEGKFIISNVPKNTLLTVSMVGYEPFRLRISQDKFDYVVQMQEESKALDQVIVTGYQVIKKDSYTGTAITKSGEELRQVNPQNVLQAIQVFDPSFKLMDNNLAGANPNTLPTITVRGASSLPSGDNEVLRRDNVTTRVNMPAFILDGYEVNVQKVLDLDMSRIESVTLLKDAAATAIYGSRAANGVMVITTKAPKDGKLRLSYTHESHINMPDLTAYDVLDAAEKLEYERLAGLYDGLLQRQSQDLLDESYYVKYANVLGGVDTYWLSQPVRTAVGQKHGLFVEGGSEVFRYGIDMRYQTRPGVMKGSGRNQYSGGINFSYNLNNRLRFQNELAVTIVKGTESPYGSFSSYVRMNPYYRMTDDNGNILQQIDRWTRVANSGAAQNEAVLNPVYNATLNSFHQVGYTEIMDNLSGDFDLGAGLRLRGQVSLMKRMNAEDNFRSPLANDFFLYETSRTDEKGSYMSYTNNELYWDANLRVNWLRYFKKNNINLVAGANIRTERADERSFTAIGFPNDRFNSVGFAKGYAENARPYSFLQASRLFGTFASANYSFDNRYLLDATIRTDGSSKFGANNRIAPFWSLGIGWNVHSEPWFKKGLISQLRLRATTGLTGSVQFSPYMSRTTYSYDQSNRYSSGIGAFVGNYGNENLTWQKTQSTDVGIDLGLWEDRLLVSPRYYHKLTRDILADINLAPSTGFNAYKENLGDMENKGIELNINLGVVKSTDWTVNLTANLVRNENKIVKISNALKSYNDRVDDAQQGAELMGVPLLRYNEGQSLDAIYAVPSLGIDPENGREVFLKRDGSLSYDWDARDIQVVGVATPKLEGFWGGTVRYKQFMLVAYFQSKIGGKLYNQTLVDRVENADPRYNVDRRVLEEKWKNPGDVTFYKSIQDLGQTRVSSRFVMPENLLALQSLFFSYDVPQTLAKKIAASSLRIGATANDIFRWSSIKQERGIEYPFARSMSISLQASF</sequence>
<evidence type="ECO:0000256" key="4">
    <source>
        <dbReference type="ARBA" id="ARBA00022692"/>
    </source>
</evidence>
<dbReference type="PROSITE" id="PS52016">
    <property type="entry name" value="TONB_DEPENDENT_REC_3"/>
    <property type="match status" value="1"/>
</dbReference>
<reference evidence="10 11" key="1">
    <citation type="submission" date="2021-01" db="EMBL/GenBank/DDBJ databases">
        <title>C459-1 draft genome sequence.</title>
        <authorList>
            <person name="Zhang X.-F."/>
        </authorList>
    </citation>
    <scope>NUCLEOTIDE SEQUENCE [LARGE SCALE GENOMIC DNA]</scope>
    <source>
        <strain evidence="11">C459-1</strain>
    </source>
</reference>
<keyword evidence="3 7" id="KW-1134">Transmembrane beta strand</keyword>
<organism evidence="10 11">
    <name type="scientific">Sphingobacterium faecale</name>
    <dbReference type="NCBI Taxonomy" id="2803775"/>
    <lineage>
        <taxon>Bacteria</taxon>
        <taxon>Pseudomonadati</taxon>
        <taxon>Bacteroidota</taxon>
        <taxon>Sphingobacteriia</taxon>
        <taxon>Sphingobacteriales</taxon>
        <taxon>Sphingobacteriaceae</taxon>
        <taxon>Sphingobacterium</taxon>
    </lineage>
</organism>
<dbReference type="InterPro" id="IPR037066">
    <property type="entry name" value="Plug_dom_sf"/>
</dbReference>
<evidence type="ECO:0000313" key="10">
    <source>
        <dbReference type="EMBL" id="MBL1410420.1"/>
    </source>
</evidence>
<evidence type="ECO:0000259" key="9">
    <source>
        <dbReference type="Pfam" id="PF07715"/>
    </source>
</evidence>
<evidence type="ECO:0000256" key="1">
    <source>
        <dbReference type="ARBA" id="ARBA00004571"/>
    </source>
</evidence>
<dbReference type="NCBIfam" id="TIGR04056">
    <property type="entry name" value="OMP_RagA_SusC"/>
    <property type="match status" value="1"/>
</dbReference>
<evidence type="ECO:0000256" key="7">
    <source>
        <dbReference type="PROSITE-ProRule" id="PRU01360"/>
    </source>
</evidence>
<evidence type="ECO:0000256" key="2">
    <source>
        <dbReference type="ARBA" id="ARBA00022448"/>
    </source>
</evidence>
<evidence type="ECO:0000256" key="5">
    <source>
        <dbReference type="ARBA" id="ARBA00023136"/>
    </source>
</evidence>
<comment type="caution">
    <text evidence="10">The sequence shown here is derived from an EMBL/GenBank/DDBJ whole genome shotgun (WGS) entry which is preliminary data.</text>
</comment>
<dbReference type="InterPro" id="IPR036942">
    <property type="entry name" value="Beta-barrel_TonB_sf"/>
</dbReference>